<dbReference type="InterPro" id="IPR013780">
    <property type="entry name" value="Glyco_hydro_b"/>
</dbReference>
<evidence type="ECO:0000259" key="1">
    <source>
        <dbReference type="Pfam" id="PF21365"/>
    </source>
</evidence>
<gene>
    <name evidence="2" type="primary">MGAM_0</name>
    <name evidence="2" type="ORF">E2C01_086656</name>
</gene>
<evidence type="ECO:0000313" key="3">
    <source>
        <dbReference type="Proteomes" id="UP000324222"/>
    </source>
</evidence>
<sequence>MEEEKHHESTVTASAFMVECGTDVACEFPNTSASWDVDDQFLWGPWLMVAPVLDQGLVARDVYFPPATWYDYHTGRAVEGTDTTQQVDAPLGHVPLYVRGGGIMVTQRPHANTMMSR</sequence>
<protein>
    <submittedName>
        <fullName evidence="2">Maltase-glucoamylase, intestinal</fullName>
    </submittedName>
</protein>
<dbReference type="InterPro" id="IPR048395">
    <property type="entry name" value="Glyco_hydro_31_C"/>
</dbReference>
<dbReference type="AlphaFoldDB" id="A0A5B7J4D2"/>
<evidence type="ECO:0000313" key="2">
    <source>
        <dbReference type="EMBL" id="MPC91610.1"/>
    </source>
</evidence>
<dbReference type="Proteomes" id="UP000324222">
    <property type="component" value="Unassembled WGS sequence"/>
</dbReference>
<organism evidence="2 3">
    <name type="scientific">Portunus trituberculatus</name>
    <name type="common">Swimming crab</name>
    <name type="synonym">Neptunus trituberculatus</name>
    <dbReference type="NCBI Taxonomy" id="210409"/>
    <lineage>
        <taxon>Eukaryota</taxon>
        <taxon>Metazoa</taxon>
        <taxon>Ecdysozoa</taxon>
        <taxon>Arthropoda</taxon>
        <taxon>Crustacea</taxon>
        <taxon>Multicrustacea</taxon>
        <taxon>Malacostraca</taxon>
        <taxon>Eumalacostraca</taxon>
        <taxon>Eucarida</taxon>
        <taxon>Decapoda</taxon>
        <taxon>Pleocyemata</taxon>
        <taxon>Brachyura</taxon>
        <taxon>Eubrachyura</taxon>
        <taxon>Portunoidea</taxon>
        <taxon>Portunidae</taxon>
        <taxon>Portuninae</taxon>
        <taxon>Portunus</taxon>
    </lineage>
</organism>
<dbReference type="SUPFAM" id="SSF51011">
    <property type="entry name" value="Glycosyl hydrolase domain"/>
    <property type="match status" value="1"/>
</dbReference>
<name>A0A5B7J4D2_PORTR</name>
<proteinExistence type="predicted"/>
<dbReference type="GO" id="GO:0004558">
    <property type="term" value="F:alpha-1,4-glucosidase activity"/>
    <property type="evidence" value="ECO:0007669"/>
    <property type="project" value="TreeGrafter"/>
</dbReference>
<dbReference type="EMBL" id="VSRR010088362">
    <property type="protein sequence ID" value="MPC91610.1"/>
    <property type="molecule type" value="Genomic_DNA"/>
</dbReference>
<dbReference type="Gene3D" id="2.60.40.1180">
    <property type="entry name" value="Golgi alpha-mannosidase II"/>
    <property type="match status" value="1"/>
</dbReference>
<dbReference type="PANTHER" id="PTHR22762:SF133">
    <property type="entry name" value="P-TYPE DOMAIN-CONTAINING PROTEIN"/>
    <property type="match status" value="1"/>
</dbReference>
<reference evidence="2 3" key="1">
    <citation type="submission" date="2019-05" db="EMBL/GenBank/DDBJ databases">
        <title>Another draft genome of Portunus trituberculatus and its Hox gene families provides insights of decapod evolution.</title>
        <authorList>
            <person name="Jeong J.-H."/>
            <person name="Song I."/>
            <person name="Kim S."/>
            <person name="Choi T."/>
            <person name="Kim D."/>
            <person name="Ryu S."/>
            <person name="Kim W."/>
        </authorList>
    </citation>
    <scope>NUCLEOTIDE SEQUENCE [LARGE SCALE GENOMIC DNA]</scope>
    <source>
        <tissue evidence="2">Muscle</tissue>
    </source>
</reference>
<comment type="caution">
    <text evidence="2">The sequence shown here is derived from an EMBL/GenBank/DDBJ whole genome shotgun (WGS) entry which is preliminary data.</text>
</comment>
<keyword evidence="3" id="KW-1185">Reference proteome</keyword>
<dbReference type="OrthoDB" id="1334205at2759"/>
<accession>A0A5B7J4D2</accession>
<dbReference type="PANTHER" id="PTHR22762">
    <property type="entry name" value="ALPHA-GLUCOSIDASE"/>
    <property type="match status" value="1"/>
</dbReference>
<dbReference type="Pfam" id="PF21365">
    <property type="entry name" value="Glyco_hydro_31_3rd"/>
    <property type="match status" value="1"/>
</dbReference>
<feature type="domain" description="Glycosyl hydrolase family 31 C-terminal" evidence="1">
    <location>
        <begin position="25"/>
        <end position="103"/>
    </location>
</feature>